<keyword evidence="3" id="KW-1185">Reference proteome</keyword>
<evidence type="ECO:0000256" key="1">
    <source>
        <dbReference type="SAM" id="MobiDB-lite"/>
    </source>
</evidence>
<reference evidence="2" key="1">
    <citation type="submission" date="2022-03" db="EMBL/GenBank/DDBJ databases">
        <authorList>
            <person name="Martin H S."/>
        </authorList>
    </citation>
    <scope>NUCLEOTIDE SEQUENCE</scope>
</reference>
<dbReference type="Proteomes" id="UP000837857">
    <property type="component" value="Chromosome 4"/>
</dbReference>
<gene>
    <name evidence="2" type="ORF">IPOD504_LOCUS13439</name>
</gene>
<feature type="compositionally biased region" description="Pro residues" evidence="1">
    <location>
        <begin position="82"/>
        <end position="96"/>
    </location>
</feature>
<name>A0ABN8IWM0_9NEOP</name>
<protein>
    <submittedName>
        <fullName evidence="2">Uncharacterized protein</fullName>
    </submittedName>
</protein>
<dbReference type="EMBL" id="OW152816">
    <property type="protein sequence ID" value="CAH2066460.1"/>
    <property type="molecule type" value="Genomic_DNA"/>
</dbReference>
<proteinExistence type="predicted"/>
<evidence type="ECO:0000313" key="2">
    <source>
        <dbReference type="EMBL" id="CAH2066460.1"/>
    </source>
</evidence>
<sequence>MSPGPSGQHAGLRNISCGHNNIALYIFRNLRRSARGYPIHDLFAVERVDSQLATAPLASPNTRPVAAPHATLDGRDATPPRLHSPPPPSPPTPTSPPTVTITSTIAIRDKFALPRLTAGPE</sequence>
<organism evidence="2 3">
    <name type="scientific">Iphiclides podalirius</name>
    <name type="common">scarce swallowtail</name>
    <dbReference type="NCBI Taxonomy" id="110791"/>
    <lineage>
        <taxon>Eukaryota</taxon>
        <taxon>Metazoa</taxon>
        <taxon>Ecdysozoa</taxon>
        <taxon>Arthropoda</taxon>
        <taxon>Hexapoda</taxon>
        <taxon>Insecta</taxon>
        <taxon>Pterygota</taxon>
        <taxon>Neoptera</taxon>
        <taxon>Endopterygota</taxon>
        <taxon>Lepidoptera</taxon>
        <taxon>Glossata</taxon>
        <taxon>Ditrysia</taxon>
        <taxon>Papilionoidea</taxon>
        <taxon>Papilionidae</taxon>
        <taxon>Papilioninae</taxon>
        <taxon>Iphiclides</taxon>
    </lineage>
</organism>
<feature type="region of interest" description="Disordered" evidence="1">
    <location>
        <begin position="54"/>
        <end position="100"/>
    </location>
</feature>
<evidence type="ECO:0000313" key="3">
    <source>
        <dbReference type="Proteomes" id="UP000837857"/>
    </source>
</evidence>
<accession>A0ABN8IWM0</accession>
<feature type="non-terminal residue" evidence="2">
    <location>
        <position position="1"/>
    </location>
</feature>